<dbReference type="InterPro" id="IPR036890">
    <property type="entry name" value="HATPase_C_sf"/>
</dbReference>
<evidence type="ECO:0000313" key="15">
    <source>
        <dbReference type="Proteomes" id="UP000178603"/>
    </source>
</evidence>
<evidence type="ECO:0000256" key="9">
    <source>
        <dbReference type="ARBA" id="ARBA00023012"/>
    </source>
</evidence>
<dbReference type="SUPFAM" id="SSF47384">
    <property type="entry name" value="Homodimeric domain of signal transducing histidine kinase"/>
    <property type="match status" value="1"/>
</dbReference>
<dbReference type="PANTHER" id="PTHR45436">
    <property type="entry name" value="SENSOR HISTIDINE KINASE YKOH"/>
    <property type="match status" value="1"/>
</dbReference>
<evidence type="ECO:0000256" key="1">
    <source>
        <dbReference type="ARBA" id="ARBA00000085"/>
    </source>
</evidence>
<protein>
    <recommendedName>
        <fullName evidence="3">histidine kinase</fullName>
        <ecNumber evidence="3">2.7.13.3</ecNumber>
    </recommendedName>
</protein>
<evidence type="ECO:0000256" key="4">
    <source>
        <dbReference type="ARBA" id="ARBA00022553"/>
    </source>
</evidence>
<keyword evidence="5" id="KW-0808">Transferase</keyword>
<comment type="caution">
    <text evidence="14">The sequence shown here is derived from an EMBL/GenBank/DDBJ whole genome shotgun (WGS) entry which is preliminary data.</text>
</comment>
<gene>
    <name evidence="14" type="ORF">A3E44_02390</name>
</gene>
<keyword evidence="8 11" id="KW-1133">Transmembrane helix</keyword>
<dbReference type="PROSITE" id="PS50109">
    <property type="entry name" value="HIS_KIN"/>
    <property type="match status" value="1"/>
</dbReference>
<dbReference type="InterPro" id="IPR003660">
    <property type="entry name" value="HAMP_dom"/>
</dbReference>
<dbReference type="Gene3D" id="1.10.287.130">
    <property type="match status" value="1"/>
</dbReference>
<evidence type="ECO:0000256" key="7">
    <source>
        <dbReference type="ARBA" id="ARBA00022777"/>
    </source>
</evidence>
<proteinExistence type="predicted"/>
<evidence type="ECO:0000313" key="14">
    <source>
        <dbReference type="EMBL" id="OGM54651.1"/>
    </source>
</evidence>
<dbReference type="GO" id="GO:0000155">
    <property type="term" value="F:phosphorelay sensor kinase activity"/>
    <property type="evidence" value="ECO:0007669"/>
    <property type="project" value="InterPro"/>
</dbReference>
<dbReference type="Pfam" id="PF02518">
    <property type="entry name" value="HATPase_c"/>
    <property type="match status" value="1"/>
</dbReference>
<dbReference type="AlphaFoldDB" id="A0A1F8ASI2"/>
<sequence>MKNKIRQKVTTTLAGRLSLWYMTSVGLIIVSFLTAVSGLFWVTLKDQIDHHVHIAVNEAREIVQNYRGEERDQLIKNLVGARGMTVIVLSPDGAATLETNSPDIALVTEHQLQKILTSSSLYESSPVHFTESNIRFAAMPATVNAGKGIVAVGYSTQVLYASLYKMLLIVLGVVFFLVLPIAFWGYKLLKKQLEPLESIAGQAKDVTDTSSLSKRISIASPTRELRTIQEALNGMLARLETIFTGERQFFLDAAHTLKTPLAVLRSQTENANLGQKSRKAMLTTIDKASDTIGDLLFLSRVSGRPQKLEIVSLTEILTNLAELATTLGEDKGLKISTDIQKNVNVSADKKLLQRALSNLVYNAVAYNLPHGSIGLKLVEQSHFIMVTIKDTGIGIPKHDLPQLFKRFFRGTNAEEKGSGLGLAIAKAVVENLGGKIAISSSLNKGTSVSVTFS</sequence>
<dbReference type="InterPro" id="IPR004358">
    <property type="entry name" value="Sig_transdc_His_kin-like_C"/>
</dbReference>
<evidence type="ECO:0000256" key="10">
    <source>
        <dbReference type="ARBA" id="ARBA00023136"/>
    </source>
</evidence>
<evidence type="ECO:0000256" key="6">
    <source>
        <dbReference type="ARBA" id="ARBA00022692"/>
    </source>
</evidence>
<evidence type="ECO:0000256" key="5">
    <source>
        <dbReference type="ARBA" id="ARBA00022679"/>
    </source>
</evidence>
<dbReference type="FunFam" id="3.30.565.10:FF:000006">
    <property type="entry name" value="Sensor histidine kinase WalK"/>
    <property type="match status" value="1"/>
</dbReference>
<dbReference type="EMBL" id="MGGW01000011">
    <property type="protein sequence ID" value="OGM54651.1"/>
    <property type="molecule type" value="Genomic_DNA"/>
</dbReference>
<keyword evidence="9" id="KW-0902">Two-component regulatory system</keyword>
<evidence type="ECO:0000256" key="11">
    <source>
        <dbReference type="SAM" id="Phobius"/>
    </source>
</evidence>
<evidence type="ECO:0000259" key="12">
    <source>
        <dbReference type="PROSITE" id="PS50109"/>
    </source>
</evidence>
<evidence type="ECO:0000256" key="2">
    <source>
        <dbReference type="ARBA" id="ARBA00004370"/>
    </source>
</evidence>
<evidence type="ECO:0000256" key="8">
    <source>
        <dbReference type="ARBA" id="ARBA00022989"/>
    </source>
</evidence>
<dbReference type="Gene3D" id="3.30.565.10">
    <property type="entry name" value="Histidine kinase-like ATPase, C-terminal domain"/>
    <property type="match status" value="1"/>
</dbReference>
<dbReference type="SMART" id="SM00387">
    <property type="entry name" value="HATPase_c"/>
    <property type="match status" value="1"/>
</dbReference>
<dbReference type="PANTHER" id="PTHR45436:SF5">
    <property type="entry name" value="SENSOR HISTIDINE KINASE TRCS"/>
    <property type="match status" value="1"/>
</dbReference>
<evidence type="ECO:0000256" key="3">
    <source>
        <dbReference type="ARBA" id="ARBA00012438"/>
    </source>
</evidence>
<dbReference type="Proteomes" id="UP000178603">
    <property type="component" value="Unassembled WGS sequence"/>
</dbReference>
<comment type="subcellular location">
    <subcellularLocation>
        <location evidence="2">Membrane</location>
    </subcellularLocation>
</comment>
<dbReference type="EC" id="2.7.13.3" evidence="3"/>
<dbReference type="InterPro" id="IPR036097">
    <property type="entry name" value="HisK_dim/P_sf"/>
</dbReference>
<dbReference type="InterPro" id="IPR003594">
    <property type="entry name" value="HATPase_dom"/>
</dbReference>
<dbReference type="InterPro" id="IPR050428">
    <property type="entry name" value="TCS_sensor_his_kinase"/>
</dbReference>
<dbReference type="PROSITE" id="PS50885">
    <property type="entry name" value="HAMP"/>
    <property type="match status" value="1"/>
</dbReference>
<feature type="transmembrane region" description="Helical" evidence="11">
    <location>
        <begin position="20"/>
        <end position="42"/>
    </location>
</feature>
<dbReference type="SUPFAM" id="SSF55874">
    <property type="entry name" value="ATPase domain of HSP90 chaperone/DNA topoisomerase II/histidine kinase"/>
    <property type="match status" value="1"/>
</dbReference>
<dbReference type="InterPro" id="IPR003661">
    <property type="entry name" value="HisK_dim/P_dom"/>
</dbReference>
<keyword evidence="10 11" id="KW-0472">Membrane</keyword>
<feature type="domain" description="HAMP" evidence="13">
    <location>
        <begin position="190"/>
        <end position="244"/>
    </location>
</feature>
<organism evidence="14 15">
    <name type="scientific">Candidatus Woesebacteria bacterium RIFCSPHIGHO2_12_FULL_41_24</name>
    <dbReference type="NCBI Taxonomy" id="1802510"/>
    <lineage>
        <taxon>Bacteria</taxon>
        <taxon>Candidatus Woeseibacteriota</taxon>
    </lineage>
</organism>
<feature type="domain" description="Histidine kinase" evidence="12">
    <location>
        <begin position="252"/>
        <end position="453"/>
    </location>
</feature>
<dbReference type="InterPro" id="IPR005467">
    <property type="entry name" value="His_kinase_dom"/>
</dbReference>
<reference evidence="14 15" key="1">
    <citation type="journal article" date="2016" name="Nat. Commun.">
        <title>Thousands of microbial genomes shed light on interconnected biogeochemical processes in an aquifer system.</title>
        <authorList>
            <person name="Anantharaman K."/>
            <person name="Brown C.T."/>
            <person name="Hug L.A."/>
            <person name="Sharon I."/>
            <person name="Castelle C.J."/>
            <person name="Probst A.J."/>
            <person name="Thomas B.C."/>
            <person name="Singh A."/>
            <person name="Wilkins M.J."/>
            <person name="Karaoz U."/>
            <person name="Brodie E.L."/>
            <person name="Williams K.H."/>
            <person name="Hubbard S.S."/>
            <person name="Banfield J.F."/>
        </authorList>
    </citation>
    <scope>NUCLEOTIDE SEQUENCE [LARGE SCALE GENOMIC DNA]</scope>
</reference>
<evidence type="ECO:0000259" key="13">
    <source>
        <dbReference type="PROSITE" id="PS50885"/>
    </source>
</evidence>
<dbReference type="PRINTS" id="PR00344">
    <property type="entry name" value="BCTRLSENSOR"/>
</dbReference>
<keyword evidence="4" id="KW-0597">Phosphoprotein</keyword>
<dbReference type="GO" id="GO:0005886">
    <property type="term" value="C:plasma membrane"/>
    <property type="evidence" value="ECO:0007669"/>
    <property type="project" value="TreeGrafter"/>
</dbReference>
<keyword evidence="6 11" id="KW-0812">Transmembrane</keyword>
<feature type="transmembrane region" description="Helical" evidence="11">
    <location>
        <begin position="163"/>
        <end position="186"/>
    </location>
</feature>
<name>A0A1F8ASI2_9BACT</name>
<comment type="catalytic activity">
    <reaction evidence="1">
        <text>ATP + protein L-histidine = ADP + protein N-phospho-L-histidine.</text>
        <dbReference type="EC" id="2.7.13.3"/>
    </reaction>
</comment>
<accession>A0A1F8ASI2</accession>
<dbReference type="CDD" id="cd00082">
    <property type="entry name" value="HisKA"/>
    <property type="match status" value="1"/>
</dbReference>
<dbReference type="SMART" id="SM00388">
    <property type="entry name" value="HisKA"/>
    <property type="match status" value="1"/>
</dbReference>
<keyword evidence="7" id="KW-0418">Kinase</keyword>